<evidence type="ECO:0000256" key="2">
    <source>
        <dbReference type="SAM" id="Phobius"/>
    </source>
</evidence>
<feature type="region of interest" description="Disordered" evidence="1">
    <location>
        <begin position="145"/>
        <end position="177"/>
    </location>
</feature>
<dbReference type="Proteomes" id="UP000094426">
    <property type="component" value="Unassembled WGS sequence"/>
</dbReference>
<evidence type="ECO:0000256" key="1">
    <source>
        <dbReference type="SAM" id="MobiDB-lite"/>
    </source>
</evidence>
<name>A0A1E2SHM0_LEIXY</name>
<comment type="caution">
    <text evidence="3">The sequence shown here is derived from an EMBL/GenBank/DDBJ whole genome shotgun (WGS) entry which is preliminary data.</text>
</comment>
<evidence type="ECO:0000313" key="4">
    <source>
        <dbReference type="Proteomes" id="UP000094426"/>
    </source>
</evidence>
<organism evidence="3 4">
    <name type="scientific">Leifsonia xyli subsp. xyli</name>
    <dbReference type="NCBI Taxonomy" id="59736"/>
    <lineage>
        <taxon>Bacteria</taxon>
        <taxon>Bacillati</taxon>
        <taxon>Actinomycetota</taxon>
        <taxon>Actinomycetes</taxon>
        <taxon>Micrococcales</taxon>
        <taxon>Microbacteriaceae</taxon>
        <taxon>Leifsonia</taxon>
    </lineage>
</organism>
<keyword evidence="2" id="KW-1133">Transmembrane helix</keyword>
<proteinExistence type="predicted"/>
<evidence type="ECO:0000313" key="3">
    <source>
        <dbReference type="EMBL" id="ODA89365.1"/>
    </source>
</evidence>
<keyword evidence="2" id="KW-0472">Membrane</keyword>
<accession>A0A1E2SHM0</accession>
<reference evidence="3 4" key="1">
    <citation type="submission" date="2015-11" db="EMBL/GenBank/DDBJ databases">
        <authorList>
            <person name="Zhang Y."/>
            <person name="Guo Z."/>
        </authorList>
    </citation>
    <scope>NUCLEOTIDE SEQUENCE [LARGE SCALE GENOMIC DNA]</scope>
    <source>
        <strain evidence="4">gdw1</strain>
    </source>
</reference>
<dbReference type="NCBIfam" id="TIGR01167">
    <property type="entry name" value="LPXTG_anchor"/>
    <property type="match status" value="1"/>
</dbReference>
<keyword evidence="2" id="KW-0812">Transmembrane</keyword>
<feature type="compositionally biased region" description="Low complexity" evidence="1">
    <location>
        <begin position="145"/>
        <end position="158"/>
    </location>
</feature>
<sequence length="218" mass="22417">MKNVSGSVLFSYRDIVPGSTEGLTGAALTSMEAKNRSIERIFGEMYAQRALTPADPTKANAGLKAPTGVALNGSVVSWSDGSAGVTRVFVVCRDDLLQRVVYTNGDADYSFELGGARAAGTVSVAALDHAMNETARVSPAAEVVTPPAPETIEPPATTGDSQNSAVTSAAGRTGNLADTGSDVVPSMLIAAGLLTAGGVALLLRRRYSARENSEARTI</sequence>
<feature type="transmembrane region" description="Helical" evidence="2">
    <location>
        <begin position="183"/>
        <end position="203"/>
    </location>
</feature>
<gene>
    <name evidence="3" type="ORF">ATY41_06525</name>
</gene>
<dbReference type="AlphaFoldDB" id="A0A1E2SHM0"/>
<protein>
    <recommendedName>
        <fullName evidence="5">Gram-positive cocci surface proteins LPxTG domain-containing protein</fullName>
    </recommendedName>
</protein>
<dbReference type="EMBL" id="LNZG01000048">
    <property type="protein sequence ID" value="ODA89365.1"/>
    <property type="molecule type" value="Genomic_DNA"/>
</dbReference>
<evidence type="ECO:0008006" key="5">
    <source>
        <dbReference type="Google" id="ProtNLM"/>
    </source>
</evidence>
<dbReference type="RefSeq" id="WP_041766791.1">
    <property type="nucleotide sequence ID" value="NZ_LNZG01000048.1"/>
</dbReference>